<gene>
    <name evidence="1" type="ORF">GSOID_T00016419001</name>
</gene>
<dbReference type="OrthoDB" id="414039at2759"/>
<dbReference type="SUPFAM" id="SSF48371">
    <property type="entry name" value="ARM repeat"/>
    <property type="match status" value="1"/>
</dbReference>
<dbReference type="AlphaFoldDB" id="E4Y2L8"/>
<evidence type="ECO:0008006" key="3">
    <source>
        <dbReference type="Google" id="ProtNLM"/>
    </source>
</evidence>
<sequence>SPQGLITKFKREILKYMYIKVVEFPIHFKSSNFSCVVFGLRLCQGDPLAFKCSPASLEGNWEILLDSLITTFGDDSWPVRDACCIAAGNFVSALPTQTFSKHTVLYEKFMENVIDPIASVRQGGAVAVAKLLSVNEQVFPKIVSFLEESFKGVKVQTEDNSKFGRLEPGPGQFGVVRRIQQDEDKQENGTMYSCGSLAPKMKAKQPTGGGCSSCTSFTRKEEPWERADGSLVLLVECAKVTATHPQMMDEICRLFNLACEEIRSNRHFDAHQQLHETFAKQMILFAEAVGKKPFKNLLVGSFDILLYAANSPVLLTKAAAEESLASLSKFIGPSILRGRAEMTHQDSIETLDRALNSPMSVPQHQVTGMRTAEDNYGAFIGMAPGRSY</sequence>
<accession>E4Y2L8</accession>
<feature type="non-terminal residue" evidence="1">
    <location>
        <position position="1"/>
    </location>
</feature>
<dbReference type="InParanoid" id="E4Y2L8"/>
<dbReference type="InterPro" id="IPR016024">
    <property type="entry name" value="ARM-type_fold"/>
</dbReference>
<name>E4Y2L8_OIKDI</name>
<protein>
    <recommendedName>
        <fullName evidence="3">TOG domain-containing protein</fullName>
    </recommendedName>
</protein>
<dbReference type="InterPro" id="IPR011989">
    <property type="entry name" value="ARM-like"/>
</dbReference>
<evidence type="ECO:0000313" key="1">
    <source>
        <dbReference type="EMBL" id="CBY17784.1"/>
    </source>
</evidence>
<dbReference type="Proteomes" id="UP000001307">
    <property type="component" value="Unassembled WGS sequence"/>
</dbReference>
<dbReference type="EMBL" id="FN653889">
    <property type="protein sequence ID" value="CBY17784.1"/>
    <property type="molecule type" value="Genomic_DNA"/>
</dbReference>
<dbReference type="Gene3D" id="1.25.10.10">
    <property type="entry name" value="Leucine-rich Repeat Variant"/>
    <property type="match status" value="1"/>
</dbReference>
<reference evidence="1 2" key="1">
    <citation type="journal article" date="2010" name="Science">
        <title>Plasticity of animal genome architecture unmasked by rapid evolution of a pelagic tunicate.</title>
        <authorList>
            <person name="Denoeud F."/>
            <person name="Henriet S."/>
            <person name="Mungpakdee S."/>
            <person name="Aury J.M."/>
            <person name="Da Silva C."/>
            <person name="Brinkmann H."/>
            <person name="Mikhaleva J."/>
            <person name="Olsen L.C."/>
            <person name="Jubin C."/>
            <person name="Canestro C."/>
            <person name="Bouquet J.M."/>
            <person name="Danks G."/>
            <person name="Poulain J."/>
            <person name="Campsteijn C."/>
            <person name="Adamski M."/>
            <person name="Cross I."/>
            <person name="Yadetie F."/>
            <person name="Muffato M."/>
            <person name="Louis A."/>
            <person name="Butcher S."/>
            <person name="Tsagkogeorga G."/>
            <person name="Konrad A."/>
            <person name="Singh S."/>
            <person name="Jensen M.F."/>
            <person name="Cong E.H."/>
            <person name="Eikeseth-Otteraa H."/>
            <person name="Noel B."/>
            <person name="Anthouard V."/>
            <person name="Porcel B.M."/>
            <person name="Kachouri-Lafond R."/>
            <person name="Nishino A."/>
            <person name="Ugolini M."/>
            <person name="Chourrout P."/>
            <person name="Nishida H."/>
            <person name="Aasland R."/>
            <person name="Huzurbazar S."/>
            <person name="Westhof E."/>
            <person name="Delsuc F."/>
            <person name="Lehrach H."/>
            <person name="Reinhardt R."/>
            <person name="Weissenbach J."/>
            <person name="Roy S.W."/>
            <person name="Artiguenave F."/>
            <person name="Postlethwait J.H."/>
            <person name="Manak J.R."/>
            <person name="Thompson E.M."/>
            <person name="Jaillon O."/>
            <person name="Du Pasquier L."/>
            <person name="Boudinot P."/>
            <person name="Liberles D.A."/>
            <person name="Volff J.N."/>
            <person name="Philippe H."/>
            <person name="Lenhard B."/>
            <person name="Roest Crollius H."/>
            <person name="Wincker P."/>
            <person name="Chourrout D."/>
        </authorList>
    </citation>
    <scope>NUCLEOTIDE SEQUENCE [LARGE SCALE GENOMIC DNA]</scope>
</reference>
<organism evidence="1 2">
    <name type="scientific">Oikopleura dioica</name>
    <name type="common">Tunicate</name>
    <dbReference type="NCBI Taxonomy" id="34765"/>
    <lineage>
        <taxon>Eukaryota</taxon>
        <taxon>Metazoa</taxon>
        <taxon>Chordata</taxon>
        <taxon>Tunicata</taxon>
        <taxon>Appendicularia</taxon>
        <taxon>Copelata</taxon>
        <taxon>Oikopleuridae</taxon>
        <taxon>Oikopleura</taxon>
    </lineage>
</organism>
<evidence type="ECO:0000313" key="2">
    <source>
        <dbReference type="Proteomes" id="UP000001307"/>
    </source>
</evidence>
<keyword evidence="2" id="KW-1185">Reference proteome</keyword>
<proteinExistence type="predicted"/>